<evidence type="ECO:0000259" key="1">
    <source>
        <dbReference type="Pfam" id="PF12146"/>
    </source>
</evidence>
<dbReference type="NCBIfam" id="NF008019">
    <property type="entry name" value="PRK10749.1"/>
    <property type="match status" value="1"/>
</dbReference>
<dbReference type="EMBL" id="JMPR01000016">
    <property type="protein sequence ID" value="KFD21247.1"/>
    <property type="molecule type" value="Genomic_DNA"/>
</dbReference>
<dbReference type="OrthoDB" id="9788260at2"/>
<evidence type="ECO:0000313" key="3">
    <source>
        <dbReference type="Proteomes" id="UP000028602"/>
    </source>
</evidence>
<dbReference type="eggNOG" id="COG2267">
    <property type="taxonomic scope" value="Bacteria"/>
</dbReference>
<feature type="domain" description="Serine aminopeptidase S33" evidence="1">
    <location>
        <begin position="52"/>
        <end position="312"/>
    </location>
</feature>
<dbReference type="Proteomes" id="UP000028602">
    <property type="component" value="Unassembled WGS sequence"/>
</dbReference>
<dbReference type="RefSeq" id="WP_025902122.1">
    <property type="nucleotide sequence ID" value="NZ_ATMJ01000079.1"/>
</dbReference>
<comment type="caution">
    <text evidence="2">The sequence shown here is derived from an EMBL/GenBank/DDBJ whole genome shotgun (WGS) entry which is preliminary data.</text>
</comment>
<gene>
    <name evidence="2" type="ORF">GTPT_0831</name>
</gene>
<dbReference type="AlphaFoldDB" id="A0A085JLA1"/>
<keyword evidence="3" id="KW-1185">Reference proteome</keyword>
<reference evidence="2 3" key="1">
    <citation type="submission" date="2014-05" db="EMBL/GenBank/DDBJ databases">
        <title>ATOL: Assembling a taxonomically balanced genome-scale reconstruction of the evolutionary history of the Enterobacteriaceae.</title>
        <authorList>
            <person name="Plunkett G.III."/>
            <person name="Neeno-Eckwall E.C."/>
            <person name="Glasner J.D."/>
            <person name="Perna N.T."/>
        </authorList>
    </citation>
    <scope>NUCLEOTIDE SEQUENCE [LARGE SCALE GENOMIC DNA]</scope>
    <source>
        <strain evidence="2 3">ATCC 33301</strain>
    </source>
</reference>
<dbReference type="InterPro" id="IPR022742">
    <property type="entry name" value="Hydrolase_4"/>
</dbReference>
<accession>A0A085JLA1</accession>
<dbReference type="InterPro" id="IPR051044">
    <property type="entry name" value="MAG_DAG_Lipase"/>
</dbReference>
<dbReference type="SUPFAM" id="SSF53474">
    <property type="entry name" value="alpha/beta-Hydrolases"/>
    <property type="match status" value="1"/>
</dbReference>
<dbReference type="Gene3D" id="3.40.50.1820">
    <property type="entry name" value="alpha/beta hydrolase"/>
    <property type="match status" value="1"/>
</dbReference>
<dbReference type="Pfam" id="PF12146">
    <property type="entry name" value="Hydrolase_4"/>
    <property type="match status" value="1"/>
</dbReference>
<dbReference type="InterPro" id="IPR029058">
    <property type="entry name" value="AB_hydrolase_fold"/>
</dbReference>
<protein>
    <submittedName>
        <fullName evidence="2">Lysophospholipase</fullName>
        <ecNumber evidence="2">3.1.1.5</ecNumber>
    </submittedName>
</protein>
<organism evidence="2 3">
    <name type="scientific">Tatumella ptyseos ATCC 33301</name>
    <dbReference type="NCBI Taxonomy" id="1005995"/>
    <lineage>
        <taxon>Bacteria</taxon>
        <taxon>Pseudomonadati</taxon>
        <taxon>Pseudomonadota</taxon>
        <taxon>Gammaproteobacteria</taxon>
        <taxon>Enterobacterales</taxon>
        <taxon>Erwiniaceae</taxon>
        <taxon>Tatumella</taxon>
    </lineage>
</organism>
<dbReference type="EC" id="3.1.1.5" evidence="2"/>
<proteinExistence type="predicted"/>
<dbReference type="PANTHER" id="PTHR11614">
    <property type="entry name" value="PHOSPHOLIPASE-RELATED"/>
    <property type="match status" value="1"/>
</dbReference>
<name>A0A085JLA1_9GAMM</name>
<keyword evidence="2" id="KW-0378">Hydrolase</keyword>
<evidence type="ECO:0000313" key="2">
    <source>
        <dbReference type="EMBL" id="KFD21247.1"/>
    </source>
</evidence>
<dbReference type="GO" id="GO:0004622">
    <property type="term" value="F:phosphatidylcholine lysophospholipase activity"/>
    <property type="evidence" value="ECO:0007669"/>
    <property type="project" value="UniProtKB-EC"/>
</dbReference>
<sequence>MKQHTQRWLHREKEFSAFVNGPLLHFWRRRQEKSFRGKDSLNIRYVSFTSPNHRRAVLIAPGRIESYIKYPEVAYDLFQCGYDVFIIDHRGQGLSDRMLEDPHPGHVENFSDYVDDLETLCETELSGSHYQQKFALAHSMGGAILTLLLRRQPELFDAVALVAPMFGIVLPMPEWMAERILNWTETRAGLREGFALGTGRWHAAPFAVNTLTHSRVRYQRNLRFYADLPALQVGGPTAHWVRESINAGREILRDAALITTPMLILQAEEDLVVENQAQNDFCAARRQAGSPCEGDAPQIISGARHEILFEKDDMRARALDFVVRYFDLFRSSEHSAFTQLPPDIPA</sequence>